<reference evidence="4" key="1">
    <citation type="journal article" date="2015" name="Nature">
        <title>Complex archaea that bridge the gap between prokaryotes and eukaryotes.</title>
        <authorList>
            <person name="Spang A."/>
            <person name="Saw J.H."/>
            <person name="Jorgensen S.L."/>
            <person name="Zaremba-Niedzwiedzka K."/>
            <person name="Martijn J."/>
            <person name="Lind A.E."/>
            <person name="van Eijk R."/>
            <person name="Schleper C."/>
            <person name="Guy L."/>
            <person name="Ettema T.J."/>
        </authorList>
    </citation>
    <scope>NUCLEOTIDE SEQUENCE</scope>
</reference>
<dbReference type="PANTHER" id="PTHR43818">
    <property type="entry name" value="BCDNA.GH03377"/>
    <property type="match status" value="1"/>
</dbReference>
<dbReference type="Gene3D" id="3.30.360.10">
    <property type="entry name" value="Dihydrodipicolinate Reductase, domain 2"/>
    <property type="match status" value="1"/>
</dbReference>
<dbReference type="AlphaFoldDB" id="A0A0F8Y4D0"/>
<dbReference type="GO" id="GO:0000166">
    <property type="term" value="F:nucleotide binding"/>
    <property type="evidence" value="ECO:0007669"/>
    <property type="project" value="InterPro"/>
</dbReference>
<dbReference type="Pfam" id="PF22725">
    <property type="entry name" value="GFO_IDH_MocA_C3"/>
    <property type="match status" value="1"/>
</dbReference>
<evidence type="ECO:0000313" key="4">
    <source>
        <dbReference type="EMBL" id="KKK49029.1"/>
    </source>
</evidence>
<dbReference type="InterPro" id="IPR000683">
    <property type="entry name" value="Gfo/Idh/MocA-like_OxRdtase_N"/>
</dbReference>
<sequence length="238" mass="26590">MTKPLNIAMLGCGFMGRAHSNAYSQVNHFFAREHKPVLKACYGREEDLDKLKDFQAKWGYESIETDWRKLIDRDDIDLIDVCVPNFMHKDCVLAAAEAGKMIICEKPLAMSTAEGEEMVAAVEKAGVANMVSFNYRRVPAIALFKQIIDEGRVGRPFHYRATYNQDYTIGADVPQGGMALWRLDSKVAGSGVTGDLLAHSIDSAEWLNGPIQRIVAHTETFIKERKHADTGKVEKVDI</sequence>
<accession>A0A0F8Y4D0</accession>
<dbReference type="InterPro" id="IPR050463">
    <property type="entry name" value="Gfo/Idh/MocA_oxidrdct_glycsds"/>
</dbReference>
<feature type="domain" description="Gfo/Idh/MocA-like oxidoreductase N-terminal" evidence="2">
    <location>
        <begin position="5"/>
        <end position="132"/>
    </location>
</feature>
<dbReference type="EMBL" id="LAZR01068764">
    <property type="protein sequence ID" value="KKK49029.1"/>
    <property type="molecule type" value="Genomic_DNA"/>
</dbReference>
<evidence type="ECO:0000259" key="2">
    <source>
        <dbReference type="Pfam" id="PF01408"/>
    </source>
</evidence>
<dbReference type="InterPro" id="IPR036291">
    <property type="entry name" value="NAD(P)-bd_dom_sf"/>
</dbReference>
<proteinExistence type="predicted"/>
<dbReference type="SUPFAM" id="SSF51735">
    <property type="entry name" value="NAD(P)-binding Rossmann-fold domains"/>
    <property type="match status" value="1"/>
</dbReference>
<dbReference type="Pfam" id="PF01408">
    <property type="entry name" value="GFO_IDH_MocA"/>
    <property type="match status" value="1"/>
</dbReference>
<protein>
    <submittedName>
        <fullName evidence="4">Uncharacterized protein</fullName>
    </submittedName>
</protein>
<dbReference type="InterPro" id="IPR055170">
    <property type="entry name" value="GFO_IDH_MocA-like_dom"/>
</dbReference>
<evidence type="ECO:0000256" key="1">
    <source>
        <dbReference type="ARBA" id="ARBA00023002"/>
    </source>
</evidence>
<gene>
    <name evidence="4" type="ORF">LCGC14_3139190</name>
</gene>
<comment type="caution">
    <text evidence="4">The sequence shown here is derived from an EMBL/GenBank/DDBJ whole genome shotgun (WGS) entry which is preliminary data.</text>
</comment>
<organism evidence="4">
    <name type="scientific">marine sediment metagenome</name>
    <dbReference type="NCBI Taxonomy" id="412755"/>
    <lineage>
        <taxon>unclassified sequences</taxon>
        <taxon>metagenomes</taxon>
        <taxon>ecological metagenomes</taxon>
    </lineage>
</organism>
<dbReference type="Gene3D" id="3.40.50.720">
    <property type="entry name" value="NAD(P)-binding Rossmann-like Domain"/>
    <property type="match status" value="1"/>
</dbReference>
<feature type="non-terminal residue" evidence="4">
    <location>
        <position position="238"/>
    </location>
</feature>
<dbReference type="PANTHER" id="PTHR43818:SF11">
    <property type="entry name" value="BCDNA.GH03377"/>
    <property type="match status" value="1"/>
</dbReference>
<feature type="domain" description="GFO/IDH/MocA-like oxidoreductase" evidence="3">
    <location>
        <begin position="144"/>
        <end position="231"/>
    </location>
</feature>
<dbReference type="SUPFAM" id="SSF55347">
    <property type="entry name" value="Glyceraldehyde-3-phosphate dehydrogenase-like, C-terminal domain"/>
    <property type="match status" value="1"/>
</dbReference>
<name>A0A0F8Y4D0_9ZZZZ</name>
<keyword evidence="1" id="KW-0560">Oxidoreductase</keyword>
<evidence type="ECO:0000259" key="3">
    <source>
        <dbReference type="Pfam" id="PF22725"/>
    </source>
</evidence>
<dbReference type="GO" id="GO:0016491">
    <property type="term" value="F:oxidoreductase activity"/>
    <property type="evidence" value="ECO:0007669"/>
    <property type="project" value="UniProtKB-KW"/>
</dbReference>